<dbReference type="AlphaFoldDB" id="A0A7I8V4I5"/>
<comment type="caution">
    <text evidence="7">The sequence shown here is derived from an EMBL/GenBank/DDBJ whole genome shotgun (WGS) entry which is preliminary data.</text>
</comment>
<dbReference type="GO" id="GO:0035082">
    <property type="term" value="P:axoneme assembly"/>
    <property type="evidence" value="ECO:0007669"/>
    <property type="project" value="TreeGrafter"/>
</dbReference>
<keyword evidence="8" id="KW-1185">Reference proteome</keyword>
<dbReference type="OrthoDB" id="1904536at2759"/>
<dbReference type="EMBL" id="CAJFCJ010000001">
    <property type="protein sequence ID" value="CAD5111015.1"/>
    <property type="molecule type" value="Genomic_DNA"/>
</dbReference>
<dbReference type="SUPFAM" id="SSF52075">
    <property type="entry name" value="Outer arm dynein light chain 1"/>
    <property type="match status" value="1"/>
</dbReference>
<feature type="region of interest" description="Disordered" evidence="6">
    <location>
        <begin position="495"/>
        <end position="541"/>
    </location>
</feature>
<dbReference type="PANTHER" id="PTHR45973">
    <property type="entry name" value="PROTEIN PHOSPHATASE 1 REGULATORY SUBUNIT SDS22-RELATED"/>
    <property type="match status" value="1"/>
</dbReference>
<accession>A0A7I8V4I5</accession>
<dbReference type="InterPro" id="IPR050576">
    <property type="entry name" value="Cilia_flagella_integrity"/>
</dbReference>
<protein>
    <submittedName>
        <fullName evidence="7">DgyrCDS367</fullName>
    </submittedName>
</protein>
<evidence type="ECO:0000256" key="2">
    <source>
        <dbReference type="ARBA" id="ARBA00022614"/>
    </source>
</evidence>
<comment type="subcellular location">
    <subcellularLocation>
        <location evidence="1">Cell projection</location>
        <location evidence="1">Cilium</location>
    </subcellularLocation>
</comment>
<evidence type="ECO:0000256" key="5">
    <source>
        <dbReference type="ARBA" id="ARBA00023273"/>
    </source>
</evidence>
<sequence>MDVKEGLIIEDITENTDGNKMEVLKEIQSKNIEDSTEKKIEHDSEKENVEKNSLEKIREQKENSGLPRLTKEVLKKHCKDKKLYITPYLNDTLYLHYMGIGKIENLEEYTGLRSLWLESNGIKRIENLDKQTELRCLFLHQNLISKIENVDHLIHLDTLNLSNNFIKKIENLRNLPALKTLNITHNNIQTAEDIEELMHCEQLSCIDMAHNKIDDPEIVNVFGSMKSLRVLILRGNPVLRDISNCRKTLILKIADLQHLDDRPVFPKERACTEAWAAGGREAEKAERERWNQEERDRIMRSVNALRPRNWDKDETSNIDTETDTQAEEQQEESTKLQIIDVTETEEPVEKKETNSVAKSAAVDSKKVFDILKKENKVQEEKEVDIPFITTQKSKQTNSIFSTEVPESDSSDNFLMKESNDISGDRLFYKRDTTKKTQGILIEDITNDDDCPPLETVTFDEELNNGNLQFVPPNPVHVESDGIRSYVDQSVDEKILNDSTQYSRQNAKTREIREMEKESANLTKEDKIRQLAERGGSTNSKK</sequence>
<proteinExistence type="predicted"/>
<dbReference type="SMART" id="SM00365">
    <property type="entry name" value="LRR_SD22"/>
    <property type="match status" value="4"/>
</dbReference>
<keyword evidence="4" id="KW-0969">Cilium</keyword>
<keyword evidence="2" id="KW-0433">Leucine-rich repeat</keyword>
<feature type="region of interest" description="Disordered" evidence="6">
    <location>
        <begin position="308"/>
        <end position="334"/>
    </location>
</feature>
<feature type="compositionally biased region" description="Acidic residues" evidence="6">
    <location>
        <begin position="320"/>
        <end position="331"/>
    </location>
</feature>
<name>A0A7I8V4I5_9ANNE</name>
<reference evidence="7 8" key="1">
    <citation type="submission" date="2020-08" db="EMBL/GenBank/DDBJ databases">
        <authorList>
            <person name="Hejnol A."/>
        </authorList>
    </citation>
    <scope>NUCLEOTIDE SEQUENCE [LARGE SCALE GENOMIC DNA]</scope>
</reference>
<dbReference type="Gene3D" id="3.80.10.10">
    <property type="entry name" value="Ribonuclease Inhibitor"/>
    <property type="match status" value="2"/>
</dbReference>
<dbReference type="PROSITE" id="PS51450">
    <property type="entry name" value="LRR"/>
    <property type="match status" value="4"/>
</dbReference>
<evidence type="ECO:0000256" key="6">
    <source>
        <dbReference type="SAM" id="MobiDB-lite"/>
    </source>
</evidence>
<dbReference type="GO" id="GO:0005930">
    <property type="term" value="C:axoneme"/>
    <property type="evidence" value="ECO:0007669"/>
    <property type="project" value="TreeGrafter"/>
</dbReference>
<keyword evidence="3" id="KW-0677">Repeat</keyword>
<keyword evidence="5" id="KW-0966">Cell projection</keyword>
<dbReference type="InterPro" id="IPR001611">
    <property type="entry name" value="Leu-rich_rpt"/>
</dbReference>
<dbReference type="PANTHER" id="PTHR45973:SF9">
    <property type="entry name" value="LEUCINE-RICH REPEAT-CONTAINING PROTEIN 46"/>
    <property type="match status" value="1"/>
</dbReference>
<feature type="compositionally biased region" description="Basic and acidic residues" evidence="6">
    <location>
        <begin position="507"/>
        <end position="531"/>
    </location>
</feature>
<dbReference type="GO" id="GO:0070840">
    <property type="term" value="F:dynein complex binding"/>
    <property type="evidence" value="ECO:0007669"/>
    <property type="project" value="TreeGrafter"/>
</dbReference>
<organism evidence="7 8">
    <name type="scientific">Dimorphilus gyrociliatus</name>
    <dbReference type="NCBI Taxonomy" id="2664684"/>
    <lineage>
        <taxon>Eukaryota</taxon>
        <taxon>Metazoa</taxon>
        <taxon>Spiralia</taxon>
        <taxon>Lophotrochozoa</taxon>
        <taxon>Annelida</taxon>
        <taxon>Polychaeta</taxon>
        <taxon>Polychaeta incertae sedis</taxon>
        <taxon>Dinophilidae</taxon>
        <taxon>Dimorphilus</taxon>
    </lineage>
</organism>
<feature type="region of interest" description="Disordered" evidence="6">
    <location>
        <begin position="32"/>
        <end position="51"/>
    </location>
</feature>
<dbReference type="Proteomes" id="UP000549394">
    <property type="component" value="Unassembled WGS sequence"/>
</dbReference>
<evidence type="ECO:0000256" key="1">
    <source>
        <dbReference type="ARBA" id="ARBA00004138"/>
    </source>
</evidence>
<feature type="compositionally biased region" description="Polar residues" evidence="6">
    <location>
        <begin position="496"/>
        <end position="505"/>
    </location>
</feature>
<evidence type="ECO:0000256" key="3">
    <source>
        <dbReference type="ARBA" id="ARBA00022737"/>
    </source>
</evidence>
<dbReference type="FunFam" id="3.80.10.10:FF:000166">
    <property type="entry name" value="Dynein assembly factor 1, axonemal"/>
    <property type="match status" value="1"/>
</dbReference>
<evidence type="ECO:0000313" key="8">
    <source>
        <dbReference type="Proteomes" id="UP000549394"/>
    </source>
</evidence>
<evidence type="ECO:0000256" key="4">
    <source>
        <dbReference type="ARBA" id="ARBA00023069"/>
    </source>
</evidence>
<dbReference type="Pfam" id="PF14580">
    <property type="entry name" value="LRR_9"/>
    <property type="match status" value="1"/>
</dbReference>
<evidence type="ECO:0000313" key="7">
    <source>
        <dbReference type="EMBL" id="CAD5111015.1"/>
    </source>
</evidence>
<gene>
    <name evidence="7" type="ORF">DGYR_LOCUS364</name>
</gene>
<dbReference type="InterPro" id="IPR032675">
    <property type="entry name" value="LRR_dom_sf"/>
</dbReference>